<dbReference type="RefSeq" id="WP_093186786.1">
    <property type="nucleotide sequence ID" value="NZ_FMYH01000012.1"/>
</dbReference>
<evidence type="ECO:0000313" key="8">
    <source>
        <dbReference type="Proteomes" id="UP000199039"/>
    </source>
</evidence>
<comment type="subcellular location">
    <subcellularLocation>
        <location evidence="1">Cell membrane</location>
        <topology evidence="1">Multi-pass membrane protein</topology>
    </subcellularLocation>
</comment>
<accession>A0A1G6XVB2</accession>
<feature type="transmembrane region" description="Helical" evidence="6">
    <location>
        <begin position="45"/>
        <end position="66"/>
    </location>
</feature>
<evidence type="ECO:0000256" key="5">
    <source>
        <dbReference type="ARBA" id="ARBA00023136"/>
    </source>
</evidence>
<organism evidence="7 8">
    <name type="scientific">Sanguibacter gelidistatuariae</name>
    <dbReference type="NCBI Taxonomy" id="1814289"/>
    <lineage>
        <taxon>Bacteria</taxon>
        <taxon>Bacillati</taxon>
        <taxon>Actinomycetota</taxon>
        <taxon>Actinomycetes</taxon>
        <taxon>Micrococcales</taxon>
        <taxon>Sanguibacteraceae</taxon>
        <taxon>Sanguibacter</taxon>
    </lineage>
</organism>
<dbReference type="OrthoDB" id="6057470at2"/>
<feature type="transmembrane region" description="Helical" evidence="6">
    <location>
        <begin position="201"/>
        <end position="219"/>
    </location>
</feature>
<feature type="transmembrane region" description="Helical" evidence="6">
    <location>
        <begin position="231"/>
        <end position="253"/>
    </location>
</feature>
<dbReference type="GO" id="GO:0005886">
    <property type="term" value="C:plasma membrane"/>
    <property type="evidence" value="ECO:0007669"/>
    <property type="project" value="UniProtKB-SubCell"/>
</dbReference>
<dbReference type="Pfam" id="PF03706">
    <property type="entry name" value="LPG_synthase_TM"/>
    <property type="match status" value="1"/>
</dbReference>
<proteinExistence type="predicted"/>
<evidence type="ECO:0000256" key="3">
    <source>
        <dbReference type="ARBA" id="ARBA00022692"/>
    </source>
</evidence>
<dbReference type="InterPro" id="IPR022791">
    <property type="entry name" value="L-PG_synthase/AglD"/>
</dbReference>
<dbReference type="AlphaFoldDB" id="A0A1G6XVB2"/>
<feature type="transmembrane region" description="Helical" evidence="6">
    <location>
        <begin position="157"/>
        <end position="180"/>
    </location>
</feature>
<evidence type="ECO:0000256" key="6">
    <source>
        <dbReference type="SAM" id="Phobius"/>
    </source>
</evidence>
<keyword evidence="8" id="KW-1185">Reference proteome</keyword>
<reference evidence="7 8" key="1">
    <citation type="submission" date="2016-09" db="EMBL/GenBank/DDBJ databases">
        <authorList>
            <person name="Capua I."/>
            <person name="De Benedictis P."/>
            <person name="Joannis T."/>
            <person name="Lombin L.H."/>
            <person name="Cattoli G."/>
        </authorList>
    </citation>
    <scope>NUCLEOTIDE SEQUENCE [LARGE SCALE GENOMIC DNA]</scope>
    <source>
        <strain evidence="7 8">ISLP-3</strain>
    </source>
</reference>
<protein>
    <recommendedName>
        <fullName evidence="9">Lysylphosphatidylglycerol synthase TM region</fullName>
    </recommendedName>
</protein>
<evidence type="ECO:0000256" key="1">
    <source>
        <dbReference type="ARBA" id="ARBA00004651"/>
    </source>
</evidence>
<keyword evidence="4 6" id="KW-1133">Transmembrane helix</keyword>
<evidence type="ECO:0000256" key="2">
    <source>
        <dbReference type="ARBA" id="ARBA00022475"/>
    </source>
</evidence>
<feature type="transmembrane region" description="Helical" evidence="6">
    <location>
        <begin position="122"/>
        <end position="145"/>
    </location>
</feature>
<keyword evidence="3 6" id="KW-0812">Transmembrane</keyword>
<dbReference type="Proteomes" id="UP000199039">
    <property type="component" value="Unassembled WGS sequence"/>
</dbReference>
<evidence type="ECO:0000313" key="7">
    <source>
        <dbReference type="EMBL" id="SDD82109.1"/>
    </source>
</evidence>
<feature type="transmembrane region" description="Helical" evidence="6">
    <location>
        <begin position="260"/>
        <end position="278"/>
    </location>
</feature>
<keyword evidence="2" id="KW-1003">Cell membrane</keyword>
<dbReference type="EMBL" id="FMYH01000012">
    <property type="protein sequence ID" value="SDD82109.1"/>
    <property type="molecule type" value="Genomic_DNA"/>
</dbReference>
<keyword evidence="5 6" id="KW-0472">Membrane</keyword>
<sequence length="319" mass="33520">MKRIVGALRSPVTRWVFLGVALAIAVYAVWANWADLVLAAEELSPLTIAGATVASFVYVWLTLLSWRRILTDLGSHLPLGAATSLFGVSQIGKYIPGGVWNIVAAAELGADRQIPRRRSVTAMTVAVLVSIASGAAVGCVAFALAPAEVLGVWRWALWGAPLLMVLLVPAVMNRVIAWIFRLTRREPLEHPLTARGLTASVGWAVASWLVAGLQVWLLATGLGLPMSGQTLALAVGGYALAWVVGFLVVFVPAGAGAREAVLLLVLGGSLGSGAVLMVVLASRALLTVVDLTLAGVGIALERHHKRGRVELTDRPTTLG</sequence>
<name>A0A1G6XVB2_9MICO</name>
<gene>
    <name evidence="7" type="ORF">SAMN05216410_0220</name>
</gene>
<dbReference type="STRING" id="1814289.SAMN05216410_0220"/>
<evidence type="ECO:0000256" key="4">
    <source>
        <dbReference type="ARBA" id="ARBA00022989"/>
    </source>
</evidence>
<evidence type="ECO:0008006" key="9">
    <source>
        <dbReference type="Google" id="ProtNLM"/>
    </source>
</evidence>
<feature type="transmembrane region" description="Helical" evidence="6">
    <location>
        <begin position="12"/>
        <end position="33"/>
    </location>
</feature>